<dbReference type="PANTHER" id="PTHR43849">
    <property type="entry name" value="BLL3936 PROTEIN"/>
    <property type="match status" value="1"/>
</dbReference>
<feature type="transmembrane region" description="Helical" evidence="1">
    <location>
        <begin position="97"/>
        <end position="116"/>
    </location>
</feature>
<evidence type="ECO:0000313" key="2">
    <source>
        <dbReference type="EMBL" id="SSC13834.1"/>
    </source>
</evidence>
<keyword evidence="3" id="KW-1185">Reference proteome</keyword>
<proteinExistence type="predicted"/>
<keyword evidence="1" id="KW-1133">Transmembrane helix</keyword>
<evidence type="ECO:0000256" key="1">
    <source>
        <dbReference type="SAM" id="Phobius"/>
    </source>
</evidence>
<reference evidence="2 3" key="1">
    <citation type="submission" date="2017-01" db="EMBL/GenBank/DDBJ databases">
        <authorList>
            <person name="Erauso G."/>
        </authorList>
    </citation>
    <scope>NUCLEOTIDE SEQUENCE [LARGE SCALE GENOMIC DNA]</scope>
    <source>
        <strain evidence="2">MESINF1</strain>
    </source>
</reference>
<evidence type="ECO:0000313" key="3">
    <source>
        <dbReference type="Proteomes" id="UP000250796"/>
    </source>
</evidence>
<dbReference type="RefSeq" id="WP_197712672.1">
    <property type="nucleotide sequence ID" value="NZ_LS974202.1"/>
</dbReference>
<gene>
    <name evidence="2" type="ORF">MESINF_2394</name>
</gene>
<keyword evidence="1" id="KW-0812">Transmembrane</keyword>
<organism evidence="2 3">
    <name type="scientific">Mesotoga infera</name>
    <dbReference type="NCBI Taxonomy" id="1236046"/>
    <lineage>
        <taxon>Bacteria</taxon>
        <taxon>Thermotogati</taxon>
        <taxon>Thermotogota</taxon>
        <taxon>Thermotogae</taxon>
        <taxon>Kosmotogales</taxon>
        <taxon>Kosmotogaceae</taxon>
        <taxon>Mesotoga</taxon>
    </lineage>
</organism>
<feature type="transmembrane region" description="Helical" evidence="1">
    <location>
        <begin position="40"/>
        <end position="60"/>
    </location>
</feature>
<feature type="transmembrane region" description="Helical" evidence="1">
    <location>
        <begin position="66"/>
        <end position="85"/>
    </location>
</feature>
<protein>
    <submittedName>
        <fullName evidence="2">Uncharacterized protein</fullName>
    </submittedName>
</protein>
<dbReference type="PANTHER" id="PTHR43849:SF2">
    <property type="entry name" value="BLL3936 PROTEIN"/>
    <property type="match status" value="1"/>
</dbReference>
<name>A0A7Z7LGS2_9BACT</name>
<dbReference type="EMBL" id="LS974202">
    <property type="protein sequence ID" value="SSC13834.1"/>
    <property type="molecule type" value="Genomic_DNA"/>
</dbReference>
<accession>A0A7Z7LGS2</accession>
<dbReference type="Proteomes" id="UP000250796">
    <property type="component" value="Chromosome MESINF"/>
</dbReference>
<sequence>MNEEKKENNQIDIGEVDAKAVLEKFDRESSVRQFTGKSKIIVRYLLIGYSIFALWTNVVVTLPEQIKRASFIAIAIFIAFILFPVRRKYTQMVDHIHWYDLLLGSVGAAAFFYYMLSIFTRLQPGPACTRPSRSSSVSWES</sequence>
<dbReference type="KEGG" id="minf:MESINF_2394"/>
<keyword evidence="1" id="KW-0472">Membrane</keyword>
<dbReference type="AlphaFoldDB" id="A0A7Z7LGS2"/>